<dbReference type="InterPro" id="IPR011009">
    <property type="entry name" value="Kinase-like_dom_sf"/>
</dbReference>
<dbReference type="PANTHER" id="PTHR36091:SF2">
    <property type="entry name" value="AMINOGLYCOSIDE PHOSPHOTRANSFERASE DOMAIN-CONTAINING PROTEIN"/>
    <property type="match status" value="1"/>
</dbReference>
<evidence type="ECO:0000313" key="1">
    <source>
        <dbReference type="EMBL" id="KAL1885406.1"/>
    </source>
</evidence>
<dbReference type="InterPro" id="IPR051035">
    <property type="entry name" value="Mito_inheritance_9"/>
</dbReference>
<dbReference type="PANTHER" id="PTHR36091">
    <property type="entry name" value="ALTERED INHERITANCE OF MITOCHONDRIA PROTEIN 9, MITOCHONDRIAL"/>
    <property type="match status" value="1"/>
</dbReference>
<evidence type="ECO:0008006" key="3">
    <source>
        <dbReference type="Google" id="ProtNLM"/>
    </source>
</evidence>
<accession>A0ABR3YAR9</accession>
<protein>
    <recommendedName>
        <fullName evidence="3">Aminoglycoside phosphotransferase domain-containing protein</fullName>
    </recommendedName>
</protein>
<name>A0ABR3YAR9_9EURO</name>
<dbReference type="Proteomes" id="UP001583193">
    <property type="component" value="Unassembled WGS sequence"/>
</dbReference>
<reference evidence="1 2" key="1">
    <citation type="journal article" date="2024" name="IMA Fungus">
        <title>IMA Genome - F19 : A genome assembly and annotation guide to empower mycologists, including annotated draft genome sequences of Ceratocystis pirilliformis, Diaporthe australafricana, Fusarium ophioides, Paecilomyces lecythidis, and Sporothrix stenoceras.</title>
        <authorList>
            <person name="Aylward J."/>
            <person name="Wilson A.M."/>
            <person name="Visagie C.M."/>
            <person name="Spraker J."/>
            <person name="Barnes I."/>
            <person name="Buitendag C."/>
            <person name="Ceriani C."/>
            <person name="Del Mar Angel L."/>
            <person name="du Plessis D."/>
            <person name="Fuchs T."/>
            <person name="Gasser K."/>
            <person name="Kramer D."/>
            <person name="Li W."/>
            <person name="Munsamy K."/>
            <person name="Piso A."/>
            <person name="Price J.L."/>
            <person name="Sonnekus B."/>
            <person name="Thomas C."/>
            <person name="van der Nest A."/>
            <person name="van Dijk A."/>
            <person name="van Heerden A."/>
            <person name="van Vuuren N."/>
            <person name="Yilmaz N."/>
            <person name="Duong T.A."/>
            <person name="van der Merwe N.A."/>
            <person name="Wingfield M.J."/>
            <person name="Wingfield B.D."/>
        </authorList>
    </citation>
    <scope>NUCLEOTIDE SEQUENCE [LARGE SCALE GENOMIC DNA]</scope>
    <source>
        <strain evidence="1 2">CMW 18167</strain>
    </source>
</reference>
<keyword evidence="2" id="KW-1185">Reference proteome</keyword>
<comment type="caution">
    <text evidence="1">The sequence shown here is derived from an EMBL/GenBank/DDBJ whole genome shotgun (WGS) entry which is preliminary data.</text>
</comment>
<organism evidence="1 2">
    <name type="scientific">Paecilomyces lecythidis</name>
    <dbReference type="NCBI Taxonomy" id="3004212"/>
    <lineage>
        <taxon>Eukaryota</taxon>
        <taxon>Fungi</taxon>
        <taxon>Dikarya</taxon>
        <taxon>Ascomycota</taxon>
        <taxon>Pezizomycotina</taxon>
        <taxon>Eurotiomycetes</taxon>
        <taxon>Eurotiomycetidae</taxon>
        <taxon>Eurotiales</taxon>
        <taxon>Thermoascaceae</taxon>
        <taxon>Paecilomyces</taxon>
    </lineage>
</organism>
<evidence type="ECO:0000313" key="2">
    <source>
        <dbReference type="Proteomes" id="UP001583193"/>
    </source>
</evidence>
<dbReference type="EMBL" id="JAVDPF010000002">
    <property type="protein sequence ID" value="KAL1885406.1"/>
    <property type="molecule type" value="Genomic_DNA"/>
</dbReference>
<proteinExistence type="predicted"/>
<sequence length="432" mass="48947">MANVVANSDDFFSYTSGRWVWGEEEQLQERYCRFDILELQKAAMRSESAASCVGMEKLGEGSYNKSFRLTMASGKVLVARIPNPNAGPAFLTTASEVATMDFLGNILHLPVPKVLAWNSSTDSENRVGAEYIIMEHAPGKNLADVWSDMDLDRKVQTMKDIVDIQRKLLSVRFSRYGCLFYNKDAPLGSHPATVKGDELSHDLKTNIANQFSIGSVIDTSFWHKERKHMDIDRTSAVDYIQAISLREIAWIQNYATPRSPDDPFFTSHSQNNPAEHISLLQRYLSVSPYLLPHEDDLLGSFLWHTDLRIPNIFVDDNGNITSIIDWQSTWAGPLFLEARHPHFLNYNGDLTLELPKIFKQLDGSTQIAVRSKVIKSILSFLYEKNTAQRNPALSRVFQYPNGVLMTDPVRFAGNTWDGDILPLRESLIRVQK</sequence>
<gene>
    <name evidence="1" type="ORF">Plec18167_000900</name>
</gene>
<dbReference type="SUPFAM" id="SSF56112">
    <property type="entry name" value="Protein kinase-like (PK-like)"/>
    <property type="match status" value="1"/>
</dbReference>